<comment type="caution">
    <text evidence="2">The sequence shown here is derived from an EMBL/GenBank/DDBJ whole genome shotgun (WGS) entry which is preliminary data.</text>
</comment>
<name>A0A9N8DXF7_9STRA</name>
<protein>
    <submittedName>
        <fullName evidence="2">Uncharacterized protein</fullName>
    </submittedName>
</protein>
<accession>A0A9N8DXF7</accession>
<feature type="region of interest" description="Disordered" evidence="1">
    <location>
        <begin position="1"/>
        <end position="59"/>
    </location>
</feature>
<organism evidence="2 3">
    <name type="scientific">Seminavis robusta</name>
    <dbReference type="NCBI Taxonomy" id="568900"/>
    <lineage>
        <taxon>Eukaryota</taxon>
        <taxon>Sar</taxon>
        <taxon>Stramenopiles</taxon>
        <taxon>Ochrophyta</taxon>
        <taxon>Bacillariophyta</taxon>
        <taxon>Bacillariophyceae</taxon>
        <taxon>Bacillariophycidae</taxon>
        <taxon>Naviculales</taxon>
        <taxon>Naviculaceae</taxon>
        <taxon>Seminavis</taxon>
    </lineage>
</organism>
<dbReference type="AlphaFoldDB" id="A0A9N8DXF7"/>
<evidence type="ECO:0000256" key="1">
    <source>
        <dbReference type="SAM" id="MobiDB-lite"/>
    </source>
</evidence>
<reference evidence="2" key="1">
    <citation type="submission" date="2020-06" db="EMBL/GenBank/DDBJ databases">
        <authorList>
            <consortium name="Plant Systems Biology data submission"/>
        </authorList>
    </citation>
    <scope>NUCLEOTIDE SEQUENCE</scope>
    <source>
        <strain evidence="2">D6</strain>
    </source>
</reference>
<keyword evidence="3" id="KW-1185">Reference proteome</keyword>
<evidence type="ECO:0000313" key="3">
    <source>
        <dbReference type="Proteomes" id="UP001153069"/>
    </source>
</evidence>
<dbReference type="Proteomes" id="UP001153069">
    <property type="component" value="Unassembled WGS sequence"/>
</dbReference>
<sequence>MMTWRRNKAPDDVPPSPPSSNTMTWRRNQAPASPKPSPATPTRAGNRRRRLSMTQTVPTGWMATAAATVAPSFIRPNTPLVLTRQEFLEMQAERLRTEGDITFLLEDPEQFAKLKSELRRSGAVTNTVLKHGIHFYARSHAFRAAHAVA</sequence>
<proteinExistence type="predicted"/>
<gene>
    <name evidence="2" type="ORF">SEMRO_440_G143370.1</name>
</gene>
<dbReference type="EMBL" id="CAICTM010000439">
    <property type="protein sequence ID" value="CAB9510517.1"/>
    <property type="molecule type" value="Genomic_DNA"/>
</dbReference>
<evidence type="ECO:0000313" key="2">
    <source>
        <dbReference type="EMBL" id="CAB9510517.1"/>
    </source>
</evidence>